<dbReference type="InterPro" id="IPR001296">
    <property type="entry name" value="Glyco_trans_1"/>
</dbReference>
<feature type="domain" description="Glycosyltransferase subfamily 4-like N-terminal" evidence="2">
    <location>
        <begin position="23"/>
        <end position="181"/>
    </location>
</feature>
<dbReference type="STRING" id="1434232.MAIT1_02496"/>
<sequence length="389" mass="42448">MDADGISLRVAHVLPRIGDQASGPSYTVPRLCQAQAQAGAQATLHVLAERRPAPAVGCALHRYPLLTSWLEWLGLAPAMARGLRRFAADLDWVHNHSLWMLPNVYAGRAATRAGCLLAVSPRGTLSQRALSISPMKKQLMWRLAQRAAIAPAALFHATSAAECADIRRMGFTAPVAILPNGVEIPSLLENVQHSALQAHRKLLFLGRIHPIKGLPDLLRAWRGVQDRFSDWELEICGPDDGGHLAQLQVLAAQLGIARVSFSPPLFDADKIAAYQRADLYILPSHSENFAMTVAEALGAGTPVIVSQGAPWSAVQEQRCGWWTPVGEAGVAAALQQALATPSMQLREMGRRGRDWMQRDFGWDGIARRMLASYAWAQHGGTRPPWIHLD</sequence>
<dbReference type="GO" id="GO:0016758">
    <property type="term" value="F:hexosyltransferase activity"/>
    <property type="evidence" value="ECO:0007669"/>
    <property type="project" value="TreeGrafter"/>
</dbReference>
<reference evidence="3 4" key="1">
    <citation type="journal article" date="2016" name="BMC Genomics">
        <title>Combined genomic and structural analyses of a cultured magnetotactic bacterium reveals its niche adaptation to a dynamic environment.</title>
        <authorList>
            <person name="Araujo A.C."/>
            <person name="Morillo V."/>
            <person name="Cypriano J."/>
            <person name="Teixeira L.C."/>
            <person name="Leao P."/>
            <person name="Lyra S."/>
            <person name="Almeida L.G."/>
            <person name="Bazylinski D.A."/>
            <person name="Vasconcellos A.T."/>
            <person name="Abreu F."/>
            <person name="Lins U."/>
        </authorList>
    </citation>
    <scope>NUCLEOTIDE SEQUENCE [LARGE SCALE GENOMIC DNA]</scope>
    <source>
        <strain evidence="3 4">IT-1</strain>
    </source>
</reference>
<dbReference type="InterPro" id="IPR050194">
    <property type="entry name" value="Glycosyltransferase_grp1"/>
</dbReference>
<comment type="caution">
    <text evidence="3">The sequence shown here is derived from an EMBL/GenBank/DDBJ whole genome shotgun (WGS) entry which is preliminary data.</text>
</comment>
<dbReference type="SUPFAM" id="SSF53756">
    <property type="entry name" value="UDP-Glycosyltransferase/glycogen phosphorylase"/>
    <property type="match status" value="1"/>
</dbReference>
<keyword evidence="4" id="KW-1185">Reference proteome</keyword>
<dbReference type="EMBL" id="LVJN01000020">
    <property type="protein sequence ID" value="OSM02361.1"/>
    <property type="molecule type" value="Genomic_DNA"/>
</dbReference>
<feature type="domain" description="Glycosyl transferase family 1" evidence="1">
    <location>
        <begin position="199"/>
        <end position="354"/>
    </location>
</feature>
<protein>
    <submittedName>
        <fullName evidence="3">Putative glycosyltransferase</fullName>
    </submittedName>
</protein>
<name>A0A1Y2K2U2_9PROT</name>
<accession>A0A1Y2K2U2</accession>
<proteinExistence type="predicted"/>
<dbReference type="Pfam" id="PF13579">
    <property type="entry name" value="Glyco_trans_4_4"/>
    <property type="match status" value="1"/>
</dbReference>
<dbReference type="Pfam" id="PF00534">
    <property type="entry name" value="Glycos_transf_1"/>
    <property type="match status" value="1"/>
</dbReference>
<dbReference type="PANTHER" id="PTHR45947:SF3">
    <property type="entry name" value="SULFOQUINOVOSYL TRANSFERASE SQD2"/>
    <property type="match status" value="1"/>
</dbReference>
<dbReference type="AlphaFoldDB" id="A0A1Y2K2U2"/>
<evidence type="ECO:0000259" key="2">
    <source>
        <dbReference type="Pfam" id="PF13579"/>
    </source>
</evidence>
<gene>
    <name evidence="3" type="ORF">MAIT1_02496</name>
</gene>
<dbReference type="InterPro" id="IPR028098">
    <property type="entry name" value="Glyco_trans_4-like_N"/>
</dbReference>
<keyword evidence="3" id="KW-0808">Transferase</keyword>
<dbReference type="Gene3D" id="3.40.50.2000">
    <property type="entry name" value="Glycogen Phosphorylase B"/>
    <property type="match status" value="2"/>
</dbReference>
<dbReference type="Proteomes" id="UP000194003">
    <property type="component" value="Unassembled WGS sequence"/>
</dbReference>
<dbReference type="RefSeq" id="WP_143814911.1">
    <property type="nucleotide sequence ID" value="NZ_LVJN01000020.1"/>
</dbReference>
<evidence type="ECO:0000313" key="4">
    <source>
        <dbReference type="Proteomes" id="UP000194003"/>
    </source>
</evidence>
<evidence type="ECO:0000313" key="3">
    <source>
        <dbReference type="EMBL" id="OSM02361.1"/>
    </source>
</evidence>
<organism evidence="3 4">
    <name type="scientific">Magnetofaba australis IT-1</name>
    <dbReference type="NCBI Taxonomy" id="1434232"/>
    <lineage>
        <taxon>Bacteria</taxon>
        <taxon>Pseudomonadati</taxon>
        <taxon>Pseudomonadota</taxon>
        <taxon>Magnetococcia</taxon>
        <taxon>Magnetococcales</taxon>
        <taxon>Magnetococcaceae</taxon>
        <taxon>Magnetofaba</taxon>
    </lineage>
</organism>
<dbReference type="PANTHER" id="PTHR45947">
    <property type="entry name" value="SULFOQUINOVOSYL TRANSFERASE SQD2"/>
    <property type="match status" value="1"/>
</dbReference>
<evidence type="ECO:0000259" key="1">
    <source>
        <dbReference type="Pfam" id="PF00534"/>
    </source>
</evidence>
<dbReference type="OrthoDB" id="9790710at2"/>